<comment type="caution">
    <text evidence="2">The sequence shown here is derived from an EMBL/GenBank/DDBJ whole genome shotgun (WGS) entry which is preliminary data.</text>
</comment>
<keyword evidence="3" id="KW-1185">Reference proteome</keyword>
<evidence type="ECO:0000313" key="3">
    <source>
        <dbReference type="Proteomes" id="UP001347796"/>
    </source>
</evidence>
<gene>
    <name evidence="2" type="ORF">SNE40_015112</name>
</gene>
<dbReference type="Proteomes" id="UP001347796">
    <property type="component" value="Unassembled WGS sequence"/>
</dbReference>
<evidence type="ECO:0000256" key="1">
    <source>
        <dbReference type="SAM" id="Phobius"/>
    </source>
</evidence>
<dbReference type="AlphaFoldDB" id="A0AAN8JKD2"/>
<keyword evidence="1" id="KW-0472">Membrane</keyword>
<dbReference type="EMBL" id="JAZGQO010000010">
    <property type="protein sequence ID" value="KAK6176900.1"/>
    <property type="molecule type" value="Genomic_DNA"/>
</dbReference>
<keyword evidence="1" id="KW-1133">Transmembrane helix</keyword>
<name>A0AAN8JKD2_PATCE</name>
<keyword evidence="1" id="KW-0812">Transmembrane</keyword>
<accession>A0AAN8JKD2</accession>
<organism evidence="2 3">
    <name type="scientific">Patella caerulea</name>
    <name type="common">Rayed Mediterranean limpet</name>
    <dbReference type="NCBI Taxonomy" id="87958"/>
    <lineage>
        <taxon>Eukaryota</taxon>
        <taxon>Metazoa</taxon>
        <taxon>Spiralia</taxon>
        <taxon>Lophotrochozoa</taxon>
        <taxon>Mollusca</taxon>
        <taxon>Gastropoda</taxon>
        <taxon>Patellogastropoda</taxon>
        <taxon>Patelloidea</taxon>
        <taxon>Patellidae</taxon>
        <taxon>Patella</taxon>
    </lineage>
</organism>
<evidence type="ECO:0000313" key="2">
    <source>
        <dbReference type="EMBL" id="KAK6176900.1"/>
    </source>
</evidence>
<sequence>MHYLREEETRYLTFCDILSIEYNEHNMDVPFCLYNNLYEYFSRLIRYSTMSLSGQVCFLMVLITTVYSQVLPPATFTGGPGFVTNSQTNPSFFPNPFGQQTTNQIDPLTLLLLTRGEGGIRRLLPYILNGQSGQNNQLLNILLLRSLSG</sequence>
<reference evidence="2 3" key="1">
    <citation type="submission" date="2024-01" db="EMBL/GenBank/DDBJ databases">
        <title>The genome of the rayed Mediterranean limpet Patella caerulea (Linnaeus, 1758).</title>
        <authorList>
            <person name="Anh-Thu Weber A."/>
            <person name="Halstead-Nussloch G."/>
        </authorList>
    </citation>
    <scope>NUCLEOTIDE SEQUENCE [LARGE SCALE GENOMIC DNA]</scope>
    <source>
        <strain evidence="2">AATW-2023a</strain>
        <tissue evidence="2">Whole specimen</tissue>
    </source>
</reference>
<proteinExistence type="predicted"/>
<feature type="transmembrane region" description="Helical" evidence="1">
    <location>
        <begin position="44"/>
        <end position="67"/>
    </location>
</feature>
<protein>
    <submittedName>
        <fullName evidence="2">Uncharacterized protein</fullName>
    </submittedName>
</protein>